<accession>A0A0N4VD98</accession>
<sequence>LYTFGCRPTTQFPPKPANISRIPPQQQQQLGRHRQPSLRHSHQQHHQHNHYCNHHHHHYCHHHHQHHHHHSVTSFLTHSKIHKNSPSDCWIAGRMQRKKEGKTLTTVIYTITVSPR</sequence>
<organism evidence="2">
    <name type="scientific">Enterobius vermicularis</name>
    <name type="common">Human pinworm</name>
    <dbReference type="NCBI Taxonomy" id="51028"/>
    <lineage>
        <taxon>Eukaryota</taxon>
        <taxon>Metazoa</taxon>
        <taxon>Ecdysozoa</taxon>
        <taxon>Nematoda</taxon>
        <taxon>Chromadorea</taxon>
        <taxon>Rhabditida</taxon>
        <taxon>Spirurina</taxon>
        <taxon>Oxyuridomorpha</taxon>
        <taxon>Oxyuroidea</taxon>
        <taxon>Oxyuridae</taxon>
        <taxon>Enterobius</taxon>
    </lineage>
</organism>
<feature type="region of interest" description="Disordered" evidence="1">
    <location>
        <begin position="1"/>
        <end position="47"/>
    </location>
</feature>
<evidence type="ECO:0000256" key="1">
    <source>
        <dbReference type="SAM" id="MobiDB-lite"/>
    </source>
</evidence>
<evidence type="ECO:0000313" key="2">
    <source>
        <dbReference type="WBParaSite" id="EVEC_0000857201-mRNA-1"/>
    </source>
</evidence>
<dbReference type="WBParaSite" id="EVEC_0000857201-mRNA-1">
    <property type="protein sequence ID" value="EVEC_0000857201-mRNA-1"/>
    <property type="gene ID" value="EVEC_0000857201"/>
</dbReference>
<reference evidence="2" key="1">
    <citation type="submission" date="2017-02" db="UniProtKB">
        <authorList>
            <consortium name="WormBaseParasite"/>
        </authorList>
    </citation>
    <scope>IDENTIFICATION</scope>
</reference>
<feature type="compositionally biased region" description="Basic residues" evidence="1">
    <location>
        <begin position="31"/>
        <end position="47"/>
    </location>
</feature>
<name>A0A0N4VD98_ENTVE</name>
<dbReference type="AlphaFoldDB" id="A0A0N4VD98"/>
<protein>
    <submittedName>
        <fullName evidence="2">SH3 domain-containing protein</fullName>
    </submittedName>
</protein>
<proteinExistence type="predicted"/>